<dbReference type="Pfam" id="PF04122">
    <property type="entry name" value="CW_binding_2"/>
    <property type="match status" value="3"/>
</dbReference>
<dbReference type="PANTHER" id="PTHR11022">
    <property type="entry name" value="PEPTIDOGLYCAN RECOGNITION PROTEIN"/>
    <property type="match status" value="1"/>
</dbReference>
<dbReference type="GO" id="GO:0009253">
    <property type="term" value="P:peptidoglycan catabolic process"/>
    <property type="evidence" value="ECO:0007669"/>
    <property type="project" value="InterPro"/>
</dbReference>
<dbReference type="SMART" id="SM00701">
    <property type="entry name" value="PGRP"/>
    <property type="match status" value="1"/>
</dbReference>
<organism evidence="6 7">
    <name type="scientific">Phycicoccus avicenniae</name>
    <dbReference type="NCBI Taxonomy" id="2828860"/>
    <lineage>
        <taxon>Bacteria</taxon>
        <taxon>Bacillati</taxon>
        <taxon>Actinomycetota</taxon>
        <taxon>Actinomycetes</taxon>
        <taxon>Micrococcales</taxon>
        <taxon>Intrasporangiaceae</taxon>
        <taxon>Phycicoccus</taxon>
    </lineage>
</organism>
<reference evidence="6" key="1">
    <citation type="submission" date="2021-04" db="EMBL/GenBank/DDBJ databases">
        <title>Phycicoccus avicenniae sp. nov., a novel endophytic actinomycetes isolated from branch of Avicennia mariana.</title>
        <authorList>
            <person name="Tuo L."/>
        </authorList>
    </citation>
    <scope>NUCLEOTIDE SEQUENCE</scope>
    <source>
        <strain evidence="6">BSK3Z-2</strain>
    </source>
</reference>
<evidence type="ECO:0000259" key="4">
    <source>
        <dbReference type="SMART" id="SM00644"/>
    </source>
</evidence>
<dbReference type="SMART" id="SM00644">
    <property type="entry name" value="Ami_2"/>
    <property type="match status" value="1"/>
</dbReference>
<evidence type="ECO:0000313" key="7">
    <source>
        <dbReference type="Proteomes" id="UP000677016"/>
    </source>
</evidence>
<evidence type="ECO:0000313" key="6">
    <source>
        <dbReference type="EMBL" id="MBR7743465.1"/>
    </source>
</evidence>
<feature type="compositionally biased region" description="Basic and acidic residues" evidence="2">
    <location>
        <begin position="111"/>
        <end position="124"/>
    </location>
</feature>
<evidence type="ECO:0000256" key="2">
    <source>
        <dbReference type="SAM" id="MobiDB-lite"/>
    </source>
</evidence>
<dbReference type="Gene3D" id="3.40.50.12090">
    <property type="match status" value="1"/>
</dbReference>
<dbReference type="CDD" id="cd06583">
    <property type="entry name" value="PGRP"/>
    <property type="match status" value="1"/>
</dbReference>
<feature type="region of interest" description="Disordered" evidence="2">
    <location>
        <begin position="24"/>
        <end position="124"/>
    </location>
</feature>
<dbReference type="SUPFAM" id="SSF55846">
    <property type="entry name" value="N-acetylmuramoyl-L-alanine amidase-like"/>
    <property type="match status" value="1"/>
</dbReference>
<feature type="signal peptide" evidence="3">
    <location>
        <begin position="1"/>
        <end position="27"/>
    </location>
</feature>
<comment type="caution">
    <text evidence="6">The sequence shown here is derived from an EMBL/GenBank/DDBJ whole genome shotgun (WGS) entry which is preliminary data.</text>
</comment>
<dbReference type="GO" id="GO:0008270">
    <property type="term" value="F:zinc ion binding"/>
    <property type="evidence" value="ECO:0007669"/>
    <property type="project" value="InterPro"/>
</dbReference>
<dbReference type="InterPro" id="IPR036505">
    <property type="entry name" value="Amidase/PGRP_sf"/>
</dbReference>
<dbReference type="InterPro" id="IPR007253">
    <property type="entry name" value="Cell_wall-bd_2"/>
</dbReference>
<gene>
    <name evidence="6" type="ORF">KC207_09215</name>
</gene>
<comment type="similarity">
    <text evidence="1">Belongs to the N-acetylmuramoyl-L-alanine amidase 2 family.</text>
</comment>
<evidence type="ECO:0000259" key="5">
    <source>
        <dbReference type="SMART" id="SM00701"/>
    </source>
</evidence>
<evidence type="ECO:0000256" key="1">
    <source>
        <dbReference type="ARBA" id="ARBA00007553"/>
    </source>
</evidence>
<dbReference type="Proteomes" id="UP000677016">
    <property type="component" value="Unassembled WGS sequence"/>
</dbReference>
<dbReference type="AlphaFoldDB" id="A0A941I031"/>
<protein>
    <submittedName>
        <fullName evidence="6">Cell wall-binding repeat-containing protein</fullName>
    </submittedName>
</protein>
<feature type="domain" description="N-acetylmuramoyl-L-alanine amidase" evidence="4">
    <location>
        <begin position="248"/>
        <end position="400"/>
    </location>
</feature>
<dbReference type="EMBL" id="JAGSNF010000012">
    <property type="protein sequence ID" value="MBR7743465.1"/>
    <property type="molecule type" value="Genomic_DNA"/>
</dbReference>
<dbReference type="GO" id="GO:0008745">
    <property type="term" value="F:N-acetylmuramoyl-L-alanine amidase activity"/>
    <property type="evidence" value="ECO:0007669"/>
    <property type="project" value="InterPro"/>
</dbReference>
<dbReference type="InterPro" id="IPR002502">
    <property type="entry name" value="Amidase_domain"/>
</dbReference>
<evidence type="ECO:0000256" key="3">
    <source>
        <dbReference type="SAM" id="SignalP"/>
    </source>
</evidence>
<dbReference type="Gene3D" id="2.60.40.4070">
    <property type="match status" value="1"/>
</dbReference>
<feature type="compositionally biased region" description="Basic and acidic residues" evidence="2">
    <location>
        <begin position="78"/>
        <end position="99"/>
    </location>
</feature>
<dbReference type="InterPro" id="IPR006619">
    <property type="entry name" value="PGRP_domain_met/bac"/>
</dbReference>
<feature type="compositionally biased region" description="Acidic residues" evidence="2">
    <location>
        <begin position="68"/>
        <end position="77"/>
    </location>
</feature>
<keyword evidence="7" id="KW-1185">Reference proteome</keyword>
<accession>A0A941I031</accession>
<feature type="domain" description="Peptidoglycan recognition protein family" evidence="5">
    <location>
        <begin position="236"/>
        <end position="383"/>
    </location>
</feature>
<sequence length="833" mass="85506">MTSLALRRAPAVLLALVLAVATPVALSGPDRAAAEPRPVDAALESYPLEPVDEVSALAAEPDAATAPDDADEAPDDASADHDSEEHASDDHAGHDHGPSDPEGSDASGSDEEVRSDVVDLEGRPHVVGVTWPEGEVSETATVELREEREGEWGAWQEIHVEAEEGPDPGTEEAEQARAGTMPWVSTADALQVRVVGDDESDGEAARLDVVDTTVTAADEAVTADVRGGAAAAASRPTIHSRAAWGADESIRRGSPSTGEVKAAIVHHTAGSNNYSQSQVPGILRGIYSFHVKGNGWNDIGYNYLVDKFGGVWEGRYGGTTRDISGAHAAPFNSSSFGISVLGDFTSYTPPAAVPAALDGVIGWRLGLKGIDPAGTTYLEGEGTSPTVIGHRDVNQTSCPGARLHAMLPSIRTDARAAQGTMLYQPSINRTRYGYGSAGVTVATAASRALTWRLTVTSPCSDGPVAESSGKRSGAGAFTASWNGRRADGSFVPPGRYTVTLTGASGTGTRATALSSSWTLDVVARSDSPPSLCPPRLSGRDRYAVAVSAAVEKDSRTRRVVLVNGASGKMADALVAGPLARSDDAVLLLTRAGSLPAVTRSEIVRRGVTDVTVVGGTASVSSTVVRELRSAGVSRVERVEGESRYEVAANVARRMAGGAPVTDVVAASGQEGRMADGLVLSGPAAALGRPILLLRSGEVPEATAAAVAELGVRRTVVAGGTATVSAEVLADLPRATRLSGTSRYAVSATVASWARGQGVDVSGVLVSSGVDAALADTLSGGQLARPILYVRADAYPRAVRTWLAGAATDEVTVLGGTSSVSMVTGGAVLATVTR</sequence>
<proteinExistence type="inferred from homology"/>
<feature type="compositionally biased region" description="Low complexity" evidence="2">
    <location>
        <begin position="58"/>
        <end position="67"/>
    </location>
</feature>
<name>A0A941I031_9MICO</name>
<dbReference type="PANTHER" id="PTHR11022:SF41">
    <property type="entry name" value="PEPTIDOGLYCAN-RECOGNITION PROTEIN LC-RELATED"/>
    <property type="match status" value="1"/>
</dbReference>
<dbReference type="Pfam" id="PF01510">
    <property type="entry name" value="Amidase_2"/>
    <property type="match status" value="1"/>
</dbReference>
<dbReference type="RefSeq" id="WP_211602724.1">
    <property type="nucleotide sequence ID" value="NZ_JAGSNF010000012.1"/>
</dbReference>
<dbReference type="InterPro" id="IPR015510">
    <property type="entry name" value="PGRP"/>
</dbReference>
<keyword evidence="3" id="KW-0732">Signal</keyword>
<dbReference type="Gene3D" id="3.40.80.10">
    <property type="entry name" value="Peptidoglycan recognition protein-like"/>
    <property type="match status" value="1"/>
</dbReference>
<feature type="chain" id="PRO_5039422529" evidence="3">
    <location>
        <begin position="28"/>
        <end position="833"/>
    </location>
</feature>